<evidence type="ECO:0000313" key="4">
    <source>
        <dbReference type="EMBL" id="MBD2801275.1"/>
    </source>
</evidence>
<keyword evidence="3" id="KW-0732">Signal</keyword>
<comment type="caution">
    <text evidence="4">The sequence shown here is derived from an EMBL/GenBank/DDBJ whole genome shotgun (WGS) entry which is preliminary data.</text>
</comment>
<sequence length="270" mass="31365">MTFLNRLFFKLLSFTKIAPVVLAMMASGCVTLPGQTQSQKVQSALMETVSCTVPEQPTANYDYDAKTDHFGPNNKASTDYFKLVVNYSPAFCANKKKKIKHFEEKEKKEQAQNEHEKYAFQCFSENKFGWILHGLWSETCNGKSMEECRDWSDIRKHPRLCKGDLPALDYQIIKPYLCTSPGIDLLQAEWEKHGACDFDTAENFFSKQQELFNGLVLPEDRPSNKELIQFLKEHNPVLKDKYIQINRNEFYICYSKDFEVIDCPKPEHQR</sequence>
<gene>
    <name evidence="4" type="ORF">ID854_12610</name>
</gene>
<evidence type="ECO:0000256" key="1">
    <source>
        <dbReference type="ARBA" id="ARBA00007469"/>
    </source>
</evidence>
<dbReference type="AlphaFoldDB" id="A0AAW3YT22"/>
<feature type="chain" id="PRO_5043464448" evidence="3">
    <location>
        <begin position="19"/>
        <end position="270"/>
    </location>
</feature>
<organism evidence="4">
    <name type="scientific">Xenorhabdus szentirmaii</name>
    <dbReference type="NCBI Taxonomy" id="290112"/>
    <lineage>
        <taxon>Bacteria</taxon>
        <taxon>Pseudomonadati</taxon>
        <taxon>Pseudomonadota</taxon>
        <taxon>Gammaproteobacteria</taxon>
        <taxon>Enterobacterales</taxon>
        <taxon>Morganellaceae</taxon>
        <taxon>Xenorhabdus</taxon>
    </lineage>
</organism>
<dbReference type="Proteomes" id="UP001193920">
    <property type="component" value="Unassembled WGS sequence"/>
</dbReference>
<name>A0AAW3YT22_9GAMM</name>
<dbReference type="InterPro" id="IPR001568">
    <property type="entry name" value="RNase_T2-like"/>
</dbReference>
<accession>A0AAW3YT22</accession>
<dbReference type="PROSITE" id="PS51257">
    <property type="entry name" value="PROKAR_LIPOPROTEIN"/>
    <property type="match status" value="1"/>
</dbReference>
<comment type="similarity">
    <text evidence="1 2">Belongs to the RNase T2 family.</text>
</comment>
<dbReference type="InterPro" id="IPR036430">
    <property type="entry name" value="RNase_T2-like_sf"/>
</dbReference>
<dbReference type="Gene3D" id="3.90.730.10">
    <property type="entry name" value="Ribonuclease T2-like"/>
    <property type="match status" value="1"/>
</dbReference>
<evidence type="ECO:0000256" key="2">
    <source>
        <dbReference type="RuleBase" id="RU004328"/>
    </source>
</evidence>
<dbReference type="Pfam" id="PF00445">
    <property type="entry name" value="Ribonuclease_T2"/>
    <property type="match status" value="1"/>
</dbReference>
<evidence type="ECO:0000256" key="3">
    <source>
        <dbReference type="SAM" id="SignalP"/>
    </source>
</evidence>
<reference evidence="4" key="1">
    <citation type="submission" date="2020-09" db="EMBL/GenBank/DDBJ databases">
        <authorList>
            <person name="Palma L."/>
            <person name="Caballero P."/>
            <person name="Berry C."/>
            <person name="Del Valle E."/>
        </authorList>
    </citation>
    <scope>NUCLEOTIDE SEQUENCE</scope>
    <source>
        <strain evidence="4">M</strain>
    </source>
</reference>
<proteinExistence type="inferred from homology"/>
<dbReference type="PANTHER" id="PTHR11240:SF22">
    <property type="entry name" value="RIBONUCLEASE T2"/>
    <property type="match status" value="1"/>
</dbReference>
<protein>
    <submittedName>
        <fullName evidence="4">Ribonuclease</fullName>
    </submittedName>
</protein>
<dbReference type="EMBL" id="JACXBF010000269">
    <property type="protein sequence ID" value="MBD2801275.1"/>
    <property type="molecule type" value="Genomic_DNA"/>
</dbReference>
<dbReference type="GO" id="GO:0006401">
    <property type="term" value="P:RNA catabolic process"/>
    <property type="evidence" value="ECO:0007669"/>
    <property type="project" value="TreeGrafter"/>
</dbReference>
<dbReference type="GO" id="GO:0003723">
    <property type="term" value="F:RNA binding"/>
    <property type="evidence" value="ECO:0007669"/>
    <property type="project" value="InterPro"/>
</dbReference>
<feature type="signal peptide" evidence="3">
    <location>
        <begin position="1"/>
        <end position="18"/>
    </location>
</feature>
<dbReference type="PANTHER" id="PTHR11240">
    <property type="entry name" value="RIBONUCLEASE T2"/>
    <property type="match status" value="1"/>
</dbReference>
<dbReference type="SUPFAM" id="SSF55895">
    <property type="entry name" value="Ribonuclease Rh-like"/>
    <property type="match status" value="1"/>
</dbReference>
<dbReference type="GO" id="GO:0033897">
    <property type="term" value="F:ribonuclease T2 activity"/>
    <property type="evidence" value="ECO:0007669"/>
    <property type="project" value="InterPro"/>
</dbReference>
<reference evidence="4" key="2">
    <citation type="journal article" date="2024" name="Toxins">
        <title>Genome Sequence Analysis of Native Xenorhabdus Strains Isolated from Entomopathogenic Nematodes in Argentina.</title>
        <authorList>
            <person name="Palma L."/>
            <person name="Frizzo L."/>
            <person name="Kaiser S."/>
            <person name="Berry C."/>
            <person name="Caballero P."/>
            <person name="Bode H.B."/>
            <person name="Del Valle E.E."/>
        </authorList>
    </citation>
    <scope>NUCLEOTIDE SEQUENCE</scope>
    <source>
        <strain evidence="4">M</strain>
    </source>
</reference>
<dbReference type="RefSeq" id="WP_323869121.1">
    <property type="nucleotide sequence ID" value="NZ_JACXBF010000269.1"/>
</dbReference>